<dbReference type="EMBL" id="BFEA01000419">
    <property type="protein sequence ID" value="GBG82822.1"/>
    <property type="molecule type" value="Genomic_DNA"/>
</dbReference>
<feature type="compositionally biased region" description="Basic and acidic residues" evidence="1">
    <location>
        <begin position="40"/>
        <end position="49"/>
    </location>
</feature>
<reference evidence="2 3" key="1">
    <citation type="journal article" date="2018" name="Cell">
        <title>The Chara Genome: Secondary Complexity and Implications for Plant Terrestrialization.</title>
        <authorList>
            <person name="Nishiyama T."/>
            <person name="Sakayama H."/>
            <person name="Vries J.D."/>
            <person name="Buschmann H."/>
            <person name="Saint-Marcoux D."/>
            <person name="Ullrich K.K."/>
            <person name="Haas F.B."/>
            <person name="Vanderstraeten L."/>
            <person name="Becker D."/>
            <person name="Lang D."/>
            <person name="Vosolsobe S."/>
            <person name="Rombauts S."/>
            <person name="Wilhelmsson P.K.I."/>
            <person name="Janitza P."/>
            <person name="Kern R."/>
            <person name="Heyl A."/>
            <person name="Rumpler F."/>
            <person name="Villalobos L.I.A.C."/>
            <person name="Clay J.M."/>
            <person name="Skokan R."/>
            <person name="Toyoda A."/>
            <person name="Suzuki Y."/>
            <person name="Kagoshima H."/>
            <person name="Schijlen E."/>
            <person name="Tajeshwar N."/>
            <person name="Catarino B."/>
            <person name="Hetherington A.J."/>
            <person name="Saltykova A."/>
            <person name="Bonnot C."/>
            <person name="Breuninger H."/>
            <person name="Symeonidi A."/>
            <person name="Radhakrishnan G.V."/>
            <person name="Van Nieuwerburgh F."/>
            <person name="Deforce D."/>
            <person name="Chang C."/>
            <person name="Karol K.G."/>
            <person name="Hedrich R."/>
            <person name="Ulvskov P."/>
            <person name="Glockner G."/>
            <person name="Delwiche C.F."/>
            <person name="Petrasek J."/>
            <person name="Van de Peer Y."/>
            <person name="Friml J."/>
            <person name="Beilby M."/>
            <person name="Dolan L."/>
            <person name="Kohara Y."/>
            <person name="Sugano S."/>
            <person name="Fujiyama A."/>
            <person name="Delaux P.-M."/>
            <person name="Quint M."/>
            <person name="TheiBen G."/>
            <person name="Hagemann M."/>
            <person name="Harholt J."/>
            <person name="Dunand C."/>
            <person name="Zachgo S."/>
            <person name="Langdale J."/>
            <person name="Maumus F."/>
            <person name="Straeten D.V.D."/>
            <person name="Gould S.B."/>
            <person name="Rensing S.A."/>
        </authorList>
    </citation>
    <scope>NUCLEOTIDE SEQUENCE [LARGE SCALE GENOMIC DNA]</scope>
    <source>
        <strain evidence="2 3">S276</strain>
    </source>
</reference>
<organism evidence="2 3">
    <name type="scientific">Chara braunii</name>
    <name type="common">Braun's stonewort</name>
    <dbReference type="NCBI Taxonomy" id="69332"/>
    <lineage>
        <taxon>Eukaryota</taxon>
        <taxon>Viridiplantae</taxon>
        <taxon>Streptophyta</taxon>
        <taxon>Charophyceae</taxon>
        <taxon>Charales</taxon>
        <taxon>Characeae</taxon>
        <taxon>Chara</taxon>
    </lineage>
</organism>
<dbReference type="Proteomes" id="UP000265515">
    <property type="component" value="Unassembled WGS sequence"/>
</dbReference>
<keyword evidence="3" id="KW-1185">Reference proteome</keyword>
<dbReference type="AlphaFoldDB" id="A0A388LKS3"/>
<protein>
    <submittedName>
        <fullName evidence="2">Uncharacterized protein</fullName>
    </submittedName>
</protein>
<feature type="region of interest" description="Disordered" evidence="1">
    <location>
        <begin position="1"/>
        <end position="62"/>
    </location>
</feature>
<evidence type="ECO:0000313" key="3">
    <source>
        <dbReference type="Proteomes" id="UP000265515"/>
    </source>
</evidence>
<comment type="caution">
    <text evidence="2">The sequence shown here is derived from an EMBL/GenBank/DDBJ whole genome shotgun (WGS) entry which is preliminary data.</text>
</comment>
<sequence length="560" mass="64233">MEEEDTAAAPGGEPRPHGGDVGMVGAEEVIQQGATMPRGQGEEDGKEQNHSPPPAHTNYWSDEDRVRDMLARCYDVGMVPSGWDIGELRKDGNKAHFALNPSLDEIKVKWLKERIVTVIFQEGSKNLSKKLKEEVIRAFEDIWLGENRFDEAITRGRVYIESSNALSYVAKDKAVTDWMLEEQEMRVALRGRSYSIIFKPWMTKTKNQDARREDDRQYCWVRAIDVPLDAYCYLEAAAECAIGPVRKKIAKSHIKRKSSFVLKYVASSSFTSLWRLIKGKVFETIEVVRLLDVVIELDIVDVFRAMNSDDSGYTWLRELIRMCYDEGTMPTEIDPGEMRVEGREVRFRVSVALDQAKISWLKERTVTFIFRSGARFLPRNVKKNIVRAYEDKKTADGGFEAQSFRRGRVKIESPNVLSYVAKSTEVARWLVEKGSDELTVGGSHYAFEFKPWLTKAQLKQQRLTEDEVKFWVVAVQVPLDAYIYLEAQVSRAIARVVRSYPPKQDRMKPSLVNIKFDIDPAARENMKDKIWINTSKGDELEIKLASSATPRCRRCRAFFH</sequence>
<gene>
    <name evidence="2" type="ORF">CBR_g36353</name>
</gene>
<evidence type="ECO:0000256" key="1">
    <source>
        <dbReference type="SAM" id="MobiDB-lite"/>
    </source>
</evidence>
<proteinExistence type="predicted"/>
<accession>A0A388LKS3</accession>
<name>A0A388LKS3_CHABU</name>
<evidence type="ECO:0000313" key="2">
    <source>
        <dbReference type="EMBL" id="GBG82822.1"/>
    </source>
</evidence>
<dbReference type="Gramene" id="GBG82822">
    <property type="protein sequence ID" value="GBG82822"/>
    <property type="gene ID" value="CBR_g36353"/>
</dbReference>